<feature type="compositionally biased region" description="Low complexity" evidence="1">
    <location>
        <begin position="28"/>
        <end position="52"/>
    </location>
</feature>
<evidence type="ECO:0000313" key="4">
    <source>
        <dbReference type="EMBL" id="AIF41546.1"/>
    </source>
</evidence>
<evidence type="ECO:0000256" key="1">
    <source>
        <dbReference type="SAM" id="MobiDB-lite"/>
    </source>
</evidence>
<sequence length="120" mass="11583">MTSRHLPASARALVVGGACVLAVAAGSSSPAAAITRSPGVSSSSTAGASEGAQELTVQTATASPSTVKGPTTPTVDEPGDNEPALVLGGFGLGALALAGTFVVARRRVVDDPGSATTHTE</sequence>
<keyword evidence="5" id="KW-1185">Reference proteome</keyword>
<gene>
    <name evidence="4" type="ORF">HX89_12080</name>
</gene>
<proteinExistence type="predicted"/>
<keyword evidence="2" id="KW-0812">Transmembrane</keyword>
<dbReference type="KEGG" id="dni:HX89_12080"/>
<protein>
    <recommendedName>
        <fullName evidence="6">LPXTG cell wall anchor domain-containing protein</fullName>
    </recommendedName>
</protein>
<dbReference type="GeneID" id="41841813"/>
<evidence type="ECO:0000256" key="3">
    <source>
        <dbReference type="SAM" id="SignalP"/>
    </source>
</evidence>
<keyword evidence="2" id="KW-1133">Transmembrane helix</keyword>
<name>A0A075JH61_9MICO</name>
<dbReference type="HOGENOM" id="CLU_2045844_0_0_11"/>
<keyword evidence="2" id="KW-0472">Membrane</keyword>
<feature type="signal peptide" evidence="3">
    <location>
        <begin position="1"/>
        <end position="33"/>
    </location>
</feature>
<keyword evidence="3" id="KW-0732">Signal</keyword>
<evidence type="ECO:0000313" key="5">
    <source>
        <dbReference type="Proteomes" id="UP000027986"/>
    </source>
</evidence>
<feature type="chain" id="PRO_5001706380" description="LPXTG cell wall anchor domain-containing protein" evidence="3">
    <location>
        <begin position="34"/>
        <end position="120"/>
    </location>
</feature>
<evidence type="ECO:0008006" key="6">
    <source>
        <dbReference type="Google" id="ProtNLM"/>
    </source>
</evidence>
<dbReference type="EMBL" id="CP008889">
    <property type="protein sequence ID" value="AIF41546.1"/>
    <property type="molecule type" value="Genomic_DNA"/>
</dbReference>
<dbReference type="Proteomes" id="UP000027986">
    <property type="component" value="Chromosome"/>
</dbReference>
<evidence type="ECO:0000256" key="2">
    <source>
        <dbReference type="SAM" id="Phobius"/>
    </source>
</evidence>
<dbReference type="RefSeq" id="WP_038569388.1">
    <property type="nucleotide sequence ID" value="NZ_CP008889.1"/>
</dbReference>
<feature type="region of interest" description="Disordered" evidence="1">
    <location>
        <begin position="28"/>
        <end position="83"/>
    </location>
</feature>
<dbReference type="AlphaFoldDB" id="A0A075JH61"/>
<reference evidence="4 5" key="1">
    <citation type="submission" date="2014-07" db="EMBL/GenBank/DDBJ databases">
        <title>Genome Sequencing of Dermacoccus nishinomiyaensis.</title>
        <authorList>
            <person name="Hong K.W."/>
            <person name="Chan K.G."/>
        </authorList>
    </citation>
    <scope>NUCLEOTIDE SEQUENCE [LARGE SCALE GENOMIC DNA]</scope>
    <source>
        <strain evidence="4 5">M25</strain>
    </source>
</reference>
<feature type="transmembrane region" description="Helical" evidence="2">
    <location>
        <begin position="84"/>
        <end position="104"/>
    </location>
</feature>
<organism evidence="4 5">
    <name type="scientific">Dermacoccus nishinomiyaensis</name>
    <dbReference type="NCBI Taxonomy" id="1274"/>
    <lineage>
        <taxon>Bacteria</taxon>
        <taxon>Bacillati</taxon>
        <taxon>Actinomycetota</taxon>
        <taxon>Actinomycetes</taxon>
        <taxon>Micrococcales</taxon>
        <taxon>Dermacoccaceae</taxon>
        <taxon>Dermacoccus</taxon>
    </lineage>
</organism>
<feature type="compositionally biased region" description="Polar residues" evidence="1">
    <location>
        <begin position="55"/>
        <end position="74"/>
    </location>
</feature>
<accession>A0A075JH61</accession>